<evidence type="ECO:0000256" key="5">
    <source>
        <dbReference type="ARBA" id="ARBA00017277"/>
    </source>
</evidence>
<dbReference type="PANTHER" id="PTHR11442:SF41">
    <property type="entry name" value="HEMOGLOBIN SUBUNIT ZETA"/>
    <property type="match status" value="1"/>
</dbReference>
<keyword evidence="9" id="KW-0479">Metal-binding</keyword>
<reference evidence="16" key="2">
    <citation type="submission" date="2025-08" db="UniProtKB">
        <authorList>
            <consortium name="Ensembl"/>
        </authorList>
    </citation>
    <scope>IDENTIFICATION</scope>
</reference>
<comment type="function">
    <text evidence="1">The zeta chain is an alpha-type chain of mammalian embryonic hemoglobin.</text>
</comment>
<dbReference type="GO" id="GO:0005344">
    <property type="term" value="F:oxygen carrier activity"/>
    <property type="evidence" value="ECO:0007669"/>
    <property type="project" value="UniProtKB-KW"/>
</dbReference>
<dbReference type="GO" id="GO:0005506">
    <property type="term" value="F:iron ion binding"/>
    <property type="evidence" value="ECO:0007669"/>
    <property type="project" value="InterPro"/>
</dbReference>
<evidence type="ECO:0000256" key="1">
    <source>
        <dbReference type="ARBA" id="ARBA00001990"/>
    </source>
</evidence>
<keyword evidence="6 13" id="KW-0813">Transport</keyword>
<evidence type="ECO:0000256" key="8">
    <source>
        <dbReference type="ARBA" id="ARBA00022621"/>
    </source>
</evidence>
<evidence type="ECO:0000256" key="2">
    <source>
        <dbReference type="ARBA" id="ARBA00003705"/>
    </source>
</evidence>
<dbReference type="SUPFAM" id="SSF46458">
    <property type="entry name" value="Globin-like"/>
    <property type="match status" value="2"/>
</dbReference>
<organism evidence="16 17">
    <name type="scientific">Canis lupus familiaris</name>
    <name type="common">Dog</name>
    <name type="synonym">Canis familiaris</name>
    <dbReference type="NCBI Taxonomy" id="9615"/>
    <lineage>
        <taxon>Eukaryota</taxon>
        <taxon>Metazoa</taxon>
        <taxon>Chordata</taxon>
        <taxon>Craniata</taxon>
        <taxon>Vertebrata</taxon>
        <taxon>Euteleostomi</taxon>
        <taxon>Mammalia</taxon>
        <taxon>Eutheria</taxon>
        <taxon>Laurasiatheria</taxon>
        <taxon>Carnivora</taxon>
        <taxon>Caniformia</taxon>
        <taxon>Canidae</taxon>
        <taxon>Canis</taxon>
    </lineage>
</organism>
<dbReference type="PRINTS" id="PR00815">
    <property type="entry name" value="PIHAEM"/>
</dbReference>
<dbReference type="InterPro" id="IPR002339">
    <property type="entry name" value="Hemoglobin_pi"/>
</dbReference>
<evidence type="ECO:0000256" key="4">
    <source>
        <dbReference type="ARBA" id="ARBA00011125"/>
    </source>
</evidence>
<dbReference type="FunFam" id="1.10.490.10:FF:000002">
    <property type="entry name" value="Hemoglobin subunit alpha"/>
    <property type="match status" value="1"/>
</dbReference>
<evidence type="ECO:0000313" key="17">
    <source>
        <dbReference type="Proteomes" id="UP000694429"/>
    </source>
</evidence>
<dbReference type="InterPro" id="IPR009050">
    <property type="entry name" value="Globin-like_sf"/>
</dbReference>
<evidence type="ECO:0000256" key="3">
    <source>
        <dbReference type="ARBA" id="ARBA00008705"/>
    </source>
</evidence>
<dbReference type="InterPro" id="IPR002338">
    <property type="entry name" value="Hemoglobin_a-typ"/>
</dbReference>
<dbReference type="PROSITE" id="PS01033">
    <property type="entry name" value="GLOBIN"/>
    <property type="match status" value="1"/>
</dbReference>
<proteinExistence type="inferred from homology"/>
<evidence type="ECO:0000256" key="10">
    <source>
        <dbReference type="ARBA" id="ARBA00023004"/>
    </source>
</evidence>
<dbReference type="Pfam" id="PF00042">
    <property type="entry name" value="Globin"/>
    <property type="match status" value="1"/>
</dbReference>
<dbReference type="AlphaFoldDB" id="A0A8C0MSV2"/>
<dbReference type="CDD" id="cd08927">
    <property type="entry name" value="Hb-alpha-like"/>
    <property type="match status" value="1"/>
</dbReference>
<evidence type="ECO:0000256" key="9">
    <source>
        <dbReference type="ARBA" id="ARBA00022723"/>
    </source>
</evidence>
<dbReference type="GO" id="GO:0005833">
    <property type="term" value="C:hemoglobin complex"/>
    <property type="evidence" value="ECO:0007669"/>
    <property type="project" value="InterPro"/>
</dbReference>
<evidence type="ECO:0000256" key="12">
    <source>
        <dbReference type="ARBA" id="ARBA00032527"/>
    </source>
</evidence>
<sequence length="301" mass="31924">MSLTKAERTIILSMWGKISTQADAIGTEALERLFASFPQTKTYFPHFELRAGSAHLRAHGAKVVAALGDAVRSLDDVAGALSRLSELHAYILRVDPVNFKLLSHCLLVTLACHHPTEFTPAVHASLDKTFQSFPTTKTYFPHFDLSPGSAQVKAHGKKVADALTTAVAHLDDLPGALSALSDLHAYKLRVDPVNFKVSRGPGQDTPGGGGTETPRAPCGAARPPLTAPPSAAPEPLPAGDPGLPPPHRIHPCCPRLPGQVLHRCEHRADLQVPLSCSRGGGSPCPGPPPAPHGALHFLMFE</sequence>
<dbReference type="GO" id="GO:0020037">
    <property type="term" value="F:heme binding"/>
    <property type="evidence" value="ECO:0007669"/>
    <property type="project" value="InterPro"/>
</dbReference>
<comment type="subunit">
    <text evidence="4">Heterotetramer of two alpha chains and two beta chains.</text>
</comment>
<dbReference type="Gene3D" id="1.10.490.10">
    <property type="entry name" value="Globins"/>
    <property type="match status" value="2"/>
</dbReference>
<dbReference type="Proteomes" id="UP000694429">
    <property type="component" value="Chromosome 6"/>
</dbReference>
<evidence type="ECO:0000256" key="7">
    <source>
        <dbReference type="ARBA" id="ARBA00022617"/>
    </source>
</evidence>
<dbReference type="InterPro" id="IPR000971">
    <property type="entry name" value="Globin"/>
</dbReference>
<gene>
    <name evidence="16" type="primary">LOC100855634</name>
</gene>
<evidence type="ECO:0000256" key="6">
    <source>
        <dbReference type="ARBA" id="ARBA00022448"/>
    </source>
</evidence>
<evidence type="ECO:0000259" key="15">
    <source>
        <dbReference type="PROSITE" id="PS01033"/>
    </source>
</evidence>
<feature type="domain" description="Globin" evidence="15">
    <location>
        <begin position="2"/>
        <end position="142"/>
    </location>
</feature>
<dbReference type="PANTHER" id="PTHR11442">
    <property type="entry name" value="HEMOGLOBIN FAMILY MEMBER"/>
    <property type="match status" value="1"/>
</dbReference>
<keyword evidence="8 13" id="KW-0561">Oxygen transport</keyword>
<dbReference type="PRINTS" id="PR00612">
    <property type="entry name" value="ALPHAHAEM"/>
</dbReference>
<protein>
    <recommendedName>
        <fullName evidence="5">Hemoglobin subunit zeta</fullName>
    </recommendedName>
    <alternativeName>
        <fullName evidence="12">Hemoglobin zeta chain</fullName>
    </alternativeName>
    <alternativeName>
        <fullName evidence="11">Zeta-globin</fullName>
    </alternativeName>
</protein>
<evidence type="ECO:0000256" key="14">
    <source>
        <dbReference type="SAM" id="MobiDB-lite"/>
    </source>
</evidence>
<evidence type="ECO:0000256" key="11">
    <source>
        <dbReference type="ARBA" id="ARBA00029781"/>
    </source>
</evidence>
<evidence type="ECO:0000256" key="13">
    <source>
        <dbReference type="RuleBase" id="RU000356"/>
    </source>
</evidence>
<reference evidence="16" key="1">
    <citation type="submission" date="2019-03" db="EMBL/GenBank/DDBJ databases">
        <authorList>
            <person name="Warren W.C."/>
            <person name="Johnson G.S."/>
        </authorList>
    </citation>
    <scope>NUCLEOTIDE SEQUENCE [LARGE SCALE GENOMIC DNA]</scope>
    <source>
        <strain evidence="16">Basenji</strain>
    </source>
</reference>
<keyword evidence="10" id="KW-0408">Iron</keyword>
<dbReference type="GO" id="GO:0019825">
    <property type="term" value="F:oxygen binding"/>
    <property type="evidence" value="ECO:0007669"/>
    <property type="project" value="InterPro"/>
</dbReference>
<comment type="function">
    <text evidence="2">Involved in oxygen transport from the lung to the various peripheral tissues.</text>
</comment>
<evidence type="ECO:0000313" key="16">
    <source>
        <dbReference type="Ensembl" id="ENSCAFP00030014274.1"/>
    </source>
</evidence>
<comment type="similarity">
    <text evidence="3 13">Belongs to the globin family.</text>
</comment>
<feature type="region of interest" description="Disordered" evidence="14">
    <location>
        <begin position="195"/>
        <end position="243"/>
    </location>
</feature>
<dbReference type="Ensembl" id="ENSCAFT00030016344.1">
    <property type="protein sequence ID" value="ENSCAFP00030014274.1"/>
    <property type="gene ID" value="ENSCAFG00030008793.1"/>
</dbReference>
<accession>A0A8C0MSV2</accession>
<feature type="compositionally biased region" description="Pro residues" evidence="14">
    <location>
        <begin position="225"/>
        <end position="243"/>
    </location>
</feature>
<keyword evidence="7 13" id="KW-0349">Heme</keyword>
<dbReference type="InterPro" id="IPR012292">
    <property type="entry name" value="Globin/Proto"/>
</dbReference>
<name>A0A8C0MSV2_CANLF</name>
<dbReference type="InterPro" id="IPR050056">
    <property type="entry name" value="Hemoglobin_oxygen_transport"/>
</dbReference>